<reference evidence="2" key="1">
    <citation type="submission" date="2015-10" db="EMBL/GenBank/DDBJ databases">
        <authorList>
            <person name="Regsiter A."/>
            <person name="william w."/>
        </authorList>
    </citation>
    <scope>NUCLEOTIDE SEQUENCE</scope>
    <source>
        <strain evidence="2">Montdore</strain>
    </source>
</reference>
<feature type="region of interest" description="Disordered" evidence="1">
    <location>
        <begin position="210"/>
        <end position="237"/>
    </location>
</feature>
<feature type="region of interest" description="Disordered" evidence="1">
    <location>
        <begin position="113"/>
        <end position="132"/>
    </location>
</feature>
<organism evidence="2 3">
    <name type="scientific">Tuber aestivum</name>
    <name type="common">summer truffle</name>
    <dbReference type="NCBI Taxonomy" id="59557"/>
    <lineage>
        <taxon>Eukaryota</taxon>
        <taxon>Fungi</taxon>
        <taxon>Dikarya</taxon>
        <taxon>Ascomycota</taxon>
        <taxon>Pezizomycotina</taxon>
        <taxon>Pezizomycetes</taxon>
        <taxon>Pezizales</taxon>
        <taxon>Tuberaceae</taxon>
        <taxon>Tuber</taxon>
    </lineage>
</organism>
<evidence type="ECO:0000256" key="1">
    <source>
        <dbReference type="SAM" id="MobiDB-lite"/>
    </source>
</evidence>
<keyword evidence="3" id="KW-1185">Reference proteome</keyword>
<dbReference type="AlphaFoldDB" id="A0A292PMN6"/>
<gene>
    <name evidence="2" type="ORF">GSTUAT00007974001</name>
</gene>
<evidence type="ECO:0000313" key="3">
    <source>
        <dbReference type="Proteomes" id="UP001412239"/>
    </source>
</evidence>
<dbReference type="Proteomes" id="UP001412239">
    <property type="component" value="Unassembled WGS sequence"/>
</dbReference>
<feature type="compositionally biased region" description="Basic residues" evidence="1">
    <location>
        <begin position="224"/>
        <end position="237"/>
    </location>
</feature>
<name>A0A292PMN6_9PEZI</name>
<dbReference type="EMBL" id="LN891158">
    <property type="protein sequence ID" value="CUS07955.1"/>
    <property type="molecule type" value="Genomic_DNA"/>
</dbReference>
<evidence type="ECO:0000313" key="2">
    <source>
        <dbReference type="EMBL" id="CUS07955.1"/>
    </source>
</evidence>
<proteinExistence type="predicted"/>
<sequence>MVRHRVHFMLGTDEWDEDPTPPISEYVKLYSTVTSATAIETQSVAKNVSWCEENKVDGIWEEIVRVRELSCRNPKFNGWTADEIIDSLLIDEYQIRWEAAREADEAQERARIEEEEREEWEFPTADTPSTDLTSSLEEVVNHPRSAVVELGNLEHLEILANNRINTMTNERFSAGTSQRLEEEWGVWSDEGEEEEEVVTNPEFIEGCQRVGPTVGKQESENKEKVRRVWRYHGKGEG</sequence>
<protein>
    <submittedName>
        <fullName evidence="2">Uncharacterized protein</fullName>
    </submittedName>
</protein>
<accession>A0A292PMN6</accession>